<dbReference type="InterPro" id="IPR009667">
    <property type="entry name" value="DUF1258"/>
</dbReference>
<dbReference type="Pfam" id="PF06869">
    <property type="entry name" value="DUF1258"/>
    <property type="match status" value="1"/>
</dbReference>
<protein>
    <submittedName>
        <fullName evidence="3">Uncharacterized protein</fullName>
    </submittedName>
</protein>
<feature type="region of interest" description="Disordered" evidence="2">
    <location>
        <begin position="1506"/>
        <end position="1525"/>
    </location>
</feature>
<dbReference type="InterPro" id="IPR011989">
    <property type="entry name" value="ARM-like"/>
</dbReference>
<feature type="region of interest" description="Disordered" evidence="2">
    <location>
        <begin position="487"/>
        <end position="533"/>
    </location>
</feature>
<feature type="compositionally biased region" description="Acidic residues" evidence="2">
    <location>
        <begin position="491"/>
        <end position="533"/>
    </location>
</feature>
<evidence type="ECO:0000256" key="2">
    <source>
        <dbReference type="SAM" id="MobiDB-lite"/>
    </source>
</evidence>
<feature type="compositionally biased region" description="Basic and acidic residues" evidence="2">
    <location>
        <begin position="1303"/>
        <end position="1321"/>
    </location>
</feature>
<reference evidence="3" key="1">
    <citation type="submission" date="2021-02" db="EMBL/GenBank/DDBJ databases">
        <authorList>
            <person name="Nowell W R."/>
        </authorList>
    </citation>
    <scope>NUCLEOTIDE SEQUENCE</scope>
</reference>
<proteinExistence type="predicted"/>
<dbReference type="Proteomes" id="UP000663836">
    <property type="component" value="Unassembled WGS sequence"/>
</dbReference>
<sequence>MGEDAATSIVIDELVITLQDQHPDVRAGACLALAQMGTKAATTVVIDQLVAMLQDPYVDVRRSACSALASMGENAAASIVIDKLVITLQDQHPDVRADACQALERMGRAAAITVVIDRLVTMLQDPYVDVRQSACRALGSMGEDAATSIVIDELVITLQDQHPDVRAEACIALAQMGRKAATTVVIDQLVTMLQDPYVDVRQSACRALASMGENAATSIVIDELVITLRDEHPNVRADACQALERMGRAAAITVVIDRLVTMLQDSYVHVRQSACTALASMGENAATNAVNDEHVIRLQDENPDVRADACQTLERMGRTAATTVVIDRLVTMLQDPYVDVRQSACRALASMGENAATNAVIDELVTTLLDQDSNVRADACLALVQMNIDLEYDVLFSQQQKKKRYNTNNSNARAKKITAERNDELLCLSQKKSTDKYFLDSLLYDNVQRCELITSQENNNIRFSLHDNVDLALNENNIMYINDTVQVSNYNDDDDNNDDYNNDDYNSDDDNNDDYNSDDDNNDDYNSDDNNNDDADTVGFIDELSCDNEYEDLFIEQPQLLHRFTSIPTKSYCIELLKLFRAANICKSHSKRLISLIQSILPVPNNFPSTFEDLLSLLNIEDLFFKRSVCLICKTDLHFNEKKCSRCQVSDEKMKADIYDVDIKKVLTCMLKRLSPDIEKYKQKIKNNIDDNGIKDIPFARLYRTLLEKYDRDNIISLILHLDGIALTRSTRLKMWLFSGAMVELPSILRYRRYNMALLSIWVGFVEPDPDLWLRYIVSELNHMKTQDIYINEHLVYKLKIYSVTGDCPALRLALNFIGHGGYFCCWYCYIEGEHIGTKRQYKYEQSMILRRSSAYFQESLLAHNNKKNVFGHLGVTVLQPILDIALPNSIMVDYLHISLLGHAKALILDLYRCIKPSERTELDTKLYEQRFPHYFNRKMRKIENFAYVKANEIKNILFYGLLPNFQLYLPIDKLAHVALYVCFIRLLHGQPILGPETCDIADELFQKFYYYHDDYFNGLQNLVLHLHVHLTTIYKNHGALSNIGCFGQEDLIGEIGSNHHGTRYYGELITFYYNIDFSIHDKSSTPPSTNNQLYDQVLDSLDQYNYIHERLCDCKQVRDCFSVYRRLIPTLLFQSLMDTVLHRSERSKKPKQIYSPSNPLQPYYYLVTYDYPEKYRVVGRTSIQKITNDKAVLSDVDGEVRIITSGTFDYCQRELKLKMQKLQLENSDVENDDDYDNGDNENGDDGRPLHSNGLSESILKRPADGFSTPALKRSNKQNNYQYRTLNRSLERNKQIKSVIHVSHDHSDGRQMPHSRQEKVSGEATRFGRMLQTTNDGSNINTDDADSSFDNPHFENVVVKGIRSLKKQVSKLTKTVDNLAMPSSPSSKYDSLEFYRNENESENFSTEVMWNQTNLLNIVGRDPGDYGRRLLRLLYTEAELQSSLLPSQSAHLYQKDILDQERFKILNEAIRIKYRLSHDGYRRYYTNTLRIKLSRCLYDSGSRKIKKATQEKRTPHHQQHIQPPAASTIELFEESNLPITTTRNNLSYSDKE</sequence>
<dbReference type="PANTHER" id="PTHR12697">
    <property type="entry name" value="PBS LYASE HEAT-LIKE PROTEIN"/>
    <property type="match status" value="1"/>
</dbReference>
<evidence type="ECO:0000313" key="4">
    <source>
        <dbReference type="Proteomes" id="UP000663836"/>
    </source>
</evidence>
<gene>
    <name evidence="3" type="ORF">JBS370_LOCUS20142</name>
</gene>
<dbReference type="InterPro" id="IPR000357">
    <property type="entry name" value="HEAT"/>
</dbReference>
<dbReference type="GO" id="GO:0016491">
    <property type="term" value="F:oxidoreductase activity"/>
    <property type="evidence" value="ECO:0007669"/>
    <property type="project" value="TreeGrafter"/>
</dbReference>
<accession>A0A819GP81</accession>
<dbReference type="EMBL" id="CAJOBD010002499">
    <property type="protein sequence ID" value="CAF3886701.1"/>
    <property type="molecule type" value="Genomic_DNA"/>
</dbReference>
<name>A0A819GP81_9BILA</name>
<dbReference type="InterPro" id="IPR000225">
    <property type="entry name" value="Armadillo"/>
</dbReference>
<organism evidence="3 4">
    <name type="scientific">Rotaria sordida</name>
    <dbReference type="NCBI Taxonomy" id="392033"/>
    <lineage>
        <taxon>Eukaryota</taxon>
        <taxon>Metazoa</taxon>
        <taxon>Spiralia</taxon>
        <taxon>Gnathifera</taxon>
        <taxon>Rotifera</taxon>
        <taxon>Eurotatoria</taxon>
        <taxon>Bdelloidea</taxon>
        <taxon>Philodinida</taxon>
        <taxon>Philodinidae</taxon>
        <taxon>Rotaria</taxon>
    </lineage>
</organism>
<dbReference type="PANTHER" id="PTHR12697:SF5">
    <property type="entry name" value="DEOXYHYPUSINE HYDROXYLASE"/>
    <property type="match status" value="1"/>
</dbReference>
<keyword evidence="1" id="KW-0677">Repeat</keyword>
<feature type="region of interest" description="Disordered" evidence="2">
    <location>
        <begin position="1228"/>
        <end position="1281"/>
    </location>
</feature>
<dbReference type="Pfam" id="PF02985">
    <property type="entry name" value="HEAT"/>
    <property type="match status" value="1"/>
</dbReference>
<feature type="compositionally biased region" description="Acidic residues" evidence="2">
    <location>
        <begin position="1228"/>
        <end position="1244"/>
    </location>
</feature>
<dbReference type="Gene3D" id="1.25.10.10">
    <property type="entry name" value="Leucine-rich Repeat Variant"/>
    <property type="match status" value="5"/>
</dbReference>
<dbReference type="SMART" id="SM00185">
    <property type="entry name" value="ARM"/>
    <property type="match status" value="5"/>
</dbReference>
<evidence type="ECO:0000256" key="1">
    <source>
        <dbReference type="ARBA" id="ARBA00022737"/>
    </source>
</evidence>
<dbReference type="SMART" id="SM00567">
    <property type="entry name" value="EZ_HEAT"/>
    <property type="match status" value="7"/>
</dbReference>
<dbReference type="InterPro" id="IPR004155">
    <property type="entry name" value="PBS_lyase_HEAT"/>
</dbReference>
<evidence type="ECO:0000313" key="3">
    <source>
        <dbReference type="EMBL" id="CAF3886701.1"/>
    </source>
</evidence>
<dbReference type="SUPFAM" id="SSF48371">
    <property type="entry name" value="ARM repeat"/>
    <property type="match status" value="1"/>
</dbReference>
<comment type="caution">
    <text evidence="3">The sequence shown here is derived from an EMBL/GenBank/DDBJ whole genome shotgun (WGS) entry which is preliminary data.</text>
</comment>
<feature type="region of interest" description="Disordered" evidence="2">
    <location>
        <begin position="1303"/>
        <end position="1323"/>
    </location>
</feature>
<dbReference type="InterPro" id="IPR016024">
    <property type="entry name" value="ARM-type_fold"/>
</dbReference>
<dbReference type="Pfam" id="PF13646">
    <property type="entry name" value="HEAT_2"/>
    <property type="match status" value="4"/>
</dbReference>